<comment type="caution">
    <text evidence="1">The sequence shown here is derived from an EMBL/GenBank/DDBJ whole genome shotgun (WGS) entry which is preliminary data.</text>
</comment>
<protein>
    <submittedName>
        <fullName evidence="1">Uncharacterized protein</fullName>
    </submittedName>
</protein>
<evidence type="ECO:0000313" key="2">
    <source>
        <dbReference type="Proteomes" id="UP000589626"/>
    </source>
</evidence>
<dbReference type="AlphaFoldDB" id="A0A7W4YZ23"/>
<dbReference type="Proteomes" id="UP000589626">
    <property type="component" value="Unassembled WGS sequence"/>
</dbReference>
<dbReference type="EMBL" id="JACHWR010000001">
    <property type="protein sequence ID" value="MBB3040218.1"/>
    <property type="molecule type" value="Genomic_DNA"/>
</dbReference>
<evidence type="ECO:0000313" key="1">
    <source>
        <dbReference type="EMBL" id="MBB3040218.1"/>
    </source>
</evidence>
<sequence>MRRDSRDSWDSWRRTLDWAADQAVREHRPLPMVHAVAAAEELWRDPQGRDTRVGVVTVSGGAGHTRAPAQLLLDRAHHGRPASDVLPGPVVAPVIGRARCPVAGVPHP</sequence>
<reference evidence="1 2" key="1">
    <citation type="submission" date="2020-08" db="EMBL/GenBank/DDBJ databases">
        <title>Sequencing the genomes of 1000 actinobacteria strains.</title>
        <authorList>
            <person name="Klenk H.-P."/>
        </authorList>
    </citation>
    <scope>NUCLEOTIDE SEQUENCE [LARGE SCALE GENOMIC DNA]</scope>
    <source>
        <strain evidence="1 2">DSM 105498</strain>
    </source>
</reference>
<proteinExistence type="predicted"/>
<keyword evidence="2" id="KW-1185">Reference proteome</keyword>
<accession>A0A7W4YZ23</accession>
<name>A0A7W4YZ23_9ACTN</name>
<dbReference type="RefSeq" id="WP_183590273.1">
    <property type="nucleotide sequence ID" value="NZ_JACHWR010000001.1"/>
</dbReference>
<gene>
    <name evidence="1" type="ORF">FHU40_000019</name>
</gene>
<organism evidence="1 2">
    <name type="scientific">Nocardioides soli</name>
    <dbReference type="NCBI Taxonomy" id="1036020"/>
    <lineage>
        <taxon>Bacteria</taxon>
        <taxon>Bacillati</taxon>
        <taxon>Actinomycetota</taxon>
        <taxon>Actinomycetes</taxon>
        <taxon>Propionibacteriales</taxon>
        <taxon>Nocardioidaceae</taxon>
        <taxon>Nocardioides</taxon>
    </lineage>
</organism>